<dbReference type="SUPFAM" id="SSF55383">
    <property type="entry name" value="Copper amine oxidase, domain N"/>
    <property type="match status" value="1"/>
</dbReference>
<dbReference type="Gene3D" id="3.30.457.10">
    <property type="entry name" value="Copper amine oxidase-like, N-terminal domain"/>
    <property type="match status" value="1"/>
</dbReference>
<reference evidence="4 5" key="1">
    <citation type="submission" date="2022-09" db="EMBL/GenBank/DDBJ databases">
        <authorList>
            <person name="Han X.L."/>
            <person name="Wang Q."/>
            <person name="Lu T."/>
        </authorList>
    </citation>
    <scope>NUCLEOTIDE SEQUENCE [LARGE SCALE GENOMIC DNA]</scope>
    <source>
        <strain evidence="4 5">WQ 127069</strain>
    </source>
</reference>
<dbReference type="InterPro" id="IPR036582">
    <property type="entry name" value="Mao_N_sf"/>
</dbReference>
<accession>A0ABT2U7G8</accession>
<dbReference type="InterPro" id="IPR012854">
    <property type="entry name" value="Cu_amine_oxidase-like_N"/>
</dbReference>
<keyword evidence="5" id="KW-1185">Reference proteome</keyword>
<dbReference type="RefSeq" id="WP_262682051.1">
    <property type="nucleotide sequence ID" value="NZ_JAOQIO010000001.1"/>
</dbReference>
<dbReference type="InterPro" id="IPR018711">
    <property type="entry name" value="NAGPA"/>
</dbReference>
<evidence type="ECO:0000259" key="2">
    <source>
        <dbReference type="Pfam" id="PF07833"/>
    </source>
</evidence>
<evidence type="ECO:0000256" key="1">
    <source>
        <dbReference type="SAM" id="SignalP"/>
    </source>
</evidence>
<evidence type="ECO:0000313" key="4">
    <source>
        <dbReference type="EMBL" id="MCU6790564.1"/>
    </source>
</evidence>
<name>A0ABT2U7G8_9BACL</name>
<evidence type="ECO:0000313" key="5">
    <source>
        <dbReference type="Proteomes" id="UP001652445"/>
    </source>
</evidence>
<keyword evidence="1" id="KW-0732">Signal</keyword>
<evidence type="ECO:0000259" key="3">
    <source>
        <dbReference type="Pfam" id="PF09992"/>
    </source>
</evidence>
<feature type="chain" id="PRO_5047215349" evidence="1">
    <location>
        <begin position="37"/>
        <end position="491"/>
    </location>
</feature>
<feature type="domain" description="Phosphodiester glycosidase" evidence="3">
    <location>
        <begin position="232"/>
        <end position="367"/>
    </location>
</feature>
<comment type="caution">
    <text evidence="4">The sequence shown here is derived from an EMBL/GenBank/DDBJ whole genome shotgun (WGS) entry which is preliminary data.</text>
</comment>
<proteinExistence type="predicted"/>
<gene>
    <name evidence="4" type="ORF">OB236_00350</name>
</gene>
<organism evidence="4 5">
    <name type="scientific">Paenibacillus baimaensis</name>
    <dbReference type="NCBI Taxonomy" id="2982185"/>
    <lineage>
        <taxon>Bacteria</taxon>
        <taxon>Bacillati</taxon>
        <taxon>Bacillota</taxon>
        <taxon>Bacilli</taxon>
        <taxon>Bacillales</taxon>
        <taxon>Paenibacillaceae</taxon>
        <taxon>Paenibacillus</taxon>
    </lineage>
</organism>
<dbReference type="EMBL" id="JAOQIO010000001">
    <property type="protein sequence ID" value="MCU6790564.1"/>
    <property type="molecule type" value="Genomic_DNA"/>
</dbReference>
<protein>
    <submittedName>
        <fullName evidence="4">Stalk domain-containing protein</fullName>
    </submittedName>
</protein>
<sequence length="491" mass="53058">MKLQFGKPVVKLQFAIKLGLASMLLISAGAVSPVFANEHAIVHEKRNVSYEGSTYTLELIRINLKDPTVQVKAIAANHQVGSVQPFIDMMSDNEAVVGINGTYFDAFTEDIDYRTPYGMLMNNNDLFYRGDKETSITVSKDKEAAIQRLSVSSSVIRVGRLSLPLNGVDSYHGDRTKSAWVFSKDYGDVIDYPGVKVAIAADMKVAAFSIDPIQIPAGGNVVLLSSDQTLDSVTKSVKVGDLFSMDQSNVNLDSNTSIPISQLQMAIGAGPKLLTGGVVDIDVERDRFNDPLVTSQANVRSFAGVDDNQLLVVGTVSYSTLDQMANALLQAGITDAINLDGGASSALYYQGKLLRKPGRLLSNALIVQQTDKPQVQLSVNGTLTGNRDGYIEHDVTMVPFRVLLNRIQAEYSWNPADSSLHLSKGKLNAVLTPGSTTGMLNGQPVELDAAPEVVDGLMYVPLRFVAESLGARLEWNDSLYRVNIVVSPANP</sequence>
<dbReference type="Pfam" id="PF07833">
    <property type="entry name" value="Cu_amine_oxidN1"/>
    <property type="match status" value="1"/>
</dbReference>
<feature type="domain" description="Copper amine oxidase-like N-terminal" evidence="2">
    <location>
        <begin position="389"/>
        <end position="482"/>
    </location>
</feature>
<dbReference type="PANTHER" id="PTHR40446">
    <property type="entry name" value="N-ACETYLGLUCOSAMINE-1-PHOSPHODIESTER ALPHA-N-ACETYLGLUCOSAMINIDASE"/>
    <property type="match status" value="1"/>
</dbReference>
<dbReference type="Pfam" id="PF09992">
    <property type="entry name" value="NAGPA"/>
    <property type="match status" value="1"/>
</dbReference>
<feature type="signal peptide" evidence="1">
    <location>
        <begin position="1"/>
        <end position="36"/>
    </location>
</feature>
<dbReference type="PANTHER" id="PTHR40446:SF2">
    <property type="entry name" value="N-ACETYLGLUCOSAMINE-1-PHOSPHODIESTER ALPHA-N-ACETYLGLUCOSAMINIDASE"/>
    <property type="match status" value="1"/>
</dbReference>
<dbReference type="Proteomes" id="UP001652445">
    <property type="component" value="Unassembled WGS sequence"/>
</dbReference>